<dbReference type="GO" id="GO:0035091">
    <property type="term" value="F:phosphatidylinositol binding"/>
    <property type="evidence" value="ECO:0007669"/>
    <property type="project" value="TreeGrafter"/>
</dbReference>
<reference evidence="1 2" key="1">
    <citation type="journal article" name="Sci. Rep.">
        <title>Genome-scale phylogenetic analyses confirm Olpidium as the closest living zoosporic fungus to the non-flagellated, terrestrial fungi.</title>
        <authorList>
            <person name="Chang Y."/>
            <person name="Rochon D."/>
            <person name="Sekimoto S."/>
            <person name="Wang Y."/>
            <person name="Chovatia M."/>
            <person name="Sandor L."/>
            <person name="Salamov A."/>
            <person name="Grigoriev I.V."/>
            <person name="Stajich J.E."/>
            <person name="Spatafora J.W."/>
        </authorList>
    </citation>
    <scope>NUCLEOTIDE SEQUENCE [LARGE SCALE GENOMIC DNA]</scope>
    <source>
        <strain evidence="1">S191</strain>
    </source>
</reference>
<evidence type="ECO:0000313" key="2">
    <source>
        <dbReference type="Proteomes" id="UP000673691"/>
    </source>
</evidence>
<organism evidence="1 2">
    <name type="scientific">Olpidium bornovanus</name>
    <dbReference type="NCBI Taxonomy" id="278681"/>
    <lineage>
        <taxon>Eukaryota</taxon>
        <taxon>Fungi</taxon>
        <taxon>Fungi incertae sedis</taxon>
        <taxon>Olpidiomycota</taxon>
        <taxon>Olpidiomycotina</taxon>
        <taxon>Olpidiomycetes</taxon>
        <taxon>Olpidiales</taxon>
        <taxon>Olpidiaceae</taxon>
        <taxon>Olpidium</taxon>
    </lineage>
</organism>
<sequence>SDDRYRATVTRAWKLVPTGVFAASLRLINPAYFVSTIIRVLLWNPLGGWGGSHSLLQKLGLVISAYEKTVNKLSAAEKEINALLHAAGLTKSKVSGVKDAVKAAVAASLPRSGRPRNEFDQKLFNEPALIFDQGFPGLPNVKIAISNYAELLFRKAEKEQFSDFLGSDDLCTAVAKFFTVSAMPPCIPPLLHELYRGGDFGGVVSETFRMIDDILRFVSAYDVKEGSTPVERDDDPSENIIKSIEMCLRERVAGRIFQFAHHFVKVCPRGHLFKMIDWIIRYLCKPFNEDATSKPALELFERLAEDVEGVVRRNPLAAEDLLQEVQEFIAYRRDRVPRRYWKAPNITAGELTAAVVDRLAREMLGDNA</sequence>
<dbReference type="AlphaFoldDB" id="A0A8H7ZWR3"/>
<comment type="caution">
    <text evidence="1">The sequence shown here is derived from an EMBL/GenBank/DDBJ whole genome shotgun (WGS) entry which is preliminary data.</text>
</comment>
<evidence type="ECO:0000313" key="1">
    <source>
        <dbReference type="EMBL" id="KAG5460795.1"/>
    </source>
</evidence>
<dbReference type="OrthoDB" id="2117459at2759"/>
<keyword evidence="2" id="KW-1185">Reference proteome</keyword>
<proteinExistence type="predicted"/>
<name>A0A8H7ZWR3_9FUNG</name>
<dbReference type="InterPro" id="IPR047168">
    <property type="entry name" value="LEC1-like"/>
</dbReference>
<feature type="non-terminal residue" evidence="1">
    <location>
        <position position="1"/>
    </location>
</feature>
<dbReference type="Proteomes" id="UP000673691">
    <property type="component" value="Unassembled WGS sequence"/>
</dbReference>
<dbReference type="EMBL" id="JAEFCI010004700">
    <property type="protein sequence ID" value="KAG5460795.1"/>
    <property type="molecule type" value="Genomic_DNA"/>
</dbReference>
<dbReference type="PANTHER" id="PTHR47185">
    <property type="entry name" value="PX DOMAIN-CONTAINING PROTEIN YPR097W"/>
    <property type="match status" value="1"/>
</dbReference>
<dbReference type="PANTHER" id="PTHR47185:SF1">
    <property type="entry name" value="PX DOMAIN-CONTAINING PROTEIN YPR097W"/>
    <property type="match status" value="1"/>
</dbReference>
<protein>
    <submittedName>
        <fullName evidence="1">Uncharacterized protein</fullName>
    </submittedName>
</protein>
<accession>A0A8H7ZWR3</accession>
<gene>
    <name evidence="1" type="ORF">BJ554DRAFT_7114</name>
</gene>